<dbReference type="AlphaFoldDB" id="A0A3Q3KEN1"/>
<name>A0A3Q3KEN1_MONAL</name>
<proteinExistence type="predicted"/>
<evidence type="ECO:0000313" key="2">
    <source>
        <dbReference type="Proteomes" id="UP000261600"/>
    </source>
</evidence>
<organism evidence="1 2">
    <name type="scientific">Monopterus albus</name>
    <name type="common">Swamp eel</name>
    <dbReference type="NCBI Taxonomy" id="43700"/>
    <lineage>
        <taxon>Eukaryota</taxon>
        <taxon>Metazoa</taxon>
        <taxon>Chordata</taxon>
        <taxon>Craniata</taxon>
        <taxon>Vertebrata</taxon>
        <taxon>Euteleostomi</taxon>
        <taxon>Actinopterygii</taxon>
        <taxon>Neopterygii</taxon>
        <taxon>Teleostei</taxon>
        <taxon>Neoteleostei</taxon>
        <taxon>Acanthomorphata</taxon>
        <taxon>Anabantaria</taxon>
        <taxon>Synbranchiformes</taxon>
        <taxon>Synbranchidae</taxon>
        <taxon>Monopterus</taxon>
    </lineage>
</organism>
<sequence length="66" mass="7652">SASESSLDFCYRRRNIPLTLDAARSKTRINTGVAFKQYARCSVLCALQWCPNQSCYYFRWPPSPQK</sequence>
<evidence type="ECO:0000313" key="1">
    <source>
        <dbReference type="Ensembl" id="ENSMALP00000027976.1"/>
    </source>
</evidence>
<dbReference type="Ensembl" id="ENSMALT00000028490.1">
    <property type="protein sequence ID" value="ENSMALP00000027976.1"/>
    <property type="gene ID" value="ENSMALG00000019403.1"/>
</dbReference>
<keyword evidence="2" id="KW-1185">Reference proteome</keyword>
<accession>A0A3Q3KEN1</accession>
<dbReference type="Proteomes" id="UP000261600">
    <property type="component" value="Unplaced"/>
</dbReference>
<reference evidence="1" key="1">
    <citation type="submission" date="2025-08" db="UniProtKB">
        <authorList>
            <consortium name="Ensembl"/>
        </authorList>
    </citation>
    <scope>IDENTIFICATION</scope>
</reference>
<protein>
    <submittedName>
        <fullName evidence="1">Uncharacterized protein</fullName>
    </submittedName>
</protein>
<reference evidence="1" key="2">
    <citation type="submission" date="2025-09" db="UniProtKB">
        <authorList>
            <consortium name="Ensembl"/>
        </authorList>
    </citation>
    <scope>IDENTIFICATION</scope>
</reference>